<feature type="region of interest" description="Disordered" evidence="2">
    <location>
        <begin position="36"/>
        <end position="70"/>
    </location>
</feature>
<feature type="domain" description="Glycosyl transferase family 1" evidence="3">
    <location>
        <begin position="217"/>
        <end position="367"/>
    </location>
</feature>
<dbReference type="EMBL" id="JACJVR010000054">
    <property type="protein sequence ID" value="MBB6692538.1"/>
    <property type="molecule type" value="Genomic_DNA"/>
</dbReference>
<keyword evidence="5" id="KW-1185">Reference proteome</keyword>
<dbReference type="GO" id="GO:0009103">
    <property type="term" value="P:lipopolysaccharide biosynthetic process"/>
    <property type="evidence" value="ECO:0007669"/>
    <property type="project" value="TreeGrafter"/>
</dbReference>
<organism evidence="4 5">
    <name type="scientific">Cohnella xylanilytica</name>
    <dbReference type="NCBI Taxonomy" id="557555"/>
    <lineage>
        <taxon>Bacteria</taxon>
        <taxon>Bacillati</taxon>
        <taxon>Bacillota</taxon>
        <taxon>Bacilli</taxon>
        <taxon>Bacillales</taxon>
        <taxon>Paenibacillaceae</taxon>
        <taxon>Cohnella</taxon>
    </lineage>
</organism>
<dbReference type="Proteomes" id="UP000553776">
    <property type="component" value="Unassembled WGS sequence"/>
</dbReference>
<proteinExistence type="predicted"/>
<evidence type="ECO:0000313" key="4">
    <source>
        <dbReference type="EMBL" id="MBB6692538.1"/>
    </source>
</evidence>
<dbReference type="CDD" id="cd03809">
    <property type="entry name" value="GT4_MtfB-like"/>
    <property type="match status" value="1"/>
</dbReference>
<protein>
    <submittedName>
        <fullName evidence="4">Glycosyltransferase family 4 protein</fullName>
    </submittedName>
</protein>
<feature type="compositionally biased region" description="Basic and acidic residues" evidence="2">
    <location>
        <begin position="60"/>
        <end position="70"/>
    </location>
</feature>
<dbReference type="InterPro" id="IPR001296">
    <property type="entry name" value="Glyco_trans_1"/>
</dbReference>
<dbReference type="SUPFAM" id="SSF53756">
    <property type="entry name" value="UDP-Glycosyltransferase/glycogen phosphorylase"/>
    <property type="match status" value="1"/>
</dbReference>
<evidence type="ECO:0000256" key="2">
    <source>
        <dbReference type="SAM" id="MobiDB-lite"/>
    </source>
</evidence>
<dbReference type="AlphaFoldDB" id="A0A841U015"/>
<comment type="caution">
    <text evidence="4">The sequence shown here is derived from an EMBL/GenBank/DDBJ whole genome shotgun (WGS) entry which is preliminary data.</text>
</comment>
<name>A0A841U015_9BACL</name>
<dbReference type="Gene3D" id="3.40.50.2000">
    <property type="entry name" value="Glycogen Phosphorylase B"/>
    <property type="match status" value="2"/>
</dbReference>
<gene>
    <name evidence="4" type="ORF">H7B90_14105</name>
</gene>
<accession>A0A841U015</accession>
<dbReference type="RefSeq" id="WP_185136525.1">
    <property type="nucleotide sequence ID" value="NZ_JACJVR010000054.1"/>
</dbReference>
<dbReference type="FunFam" id="3.40.50.2000:FF:000119">
    <property type="entry name" value="Glycosyl transferase group 1"/>
    <property type="match status" value="1"/>
</dbReference>
<evidence type="ECO:0000313" key="5">
    <source>
        <dbReference type="Proteomes" id="UP000553776"/>
    </source>
</evidence>
<dbReference type="PANTHER" id="PTHR46401">
    <property type="entry name" value="GLYCOSYLTRANSFERASE WBBK-RELATED"/>
    <property type="match status" value="1"/>
</dbReference>
<keyword evidence="1 4" id="KW-0808">Transferase</keyword>
<reference evidence="4 5" key="1">
    <citation type="submission" date="2020-08" db="EMBL/GenBank/DDBJ databases">
        <title>Cohnella phylogeny.</title>
        <authorList>
            <person name="Dunlap C."/>
        </authorList>
    </citation>
    <scope>NUCLEOTIDE SEQUENCE [LARGE SCALE GENOMIC DNA]</scope>
    <source>
        <strain evidence="4 5">DSM 25239</strain>
    </source>
</reference>
<feature type="compositionally biased region" description="Basic and acidic residues" evidence="2">
    <location>
        <begin position="39"/>
        <end position="52"/>
    </location>
</feature>
<sequence>MNIYINARFLTQPITGVQRYAVELVKRWDRMLAEGQAAGRREEKPGRQEEKAGNGPAERGGSRERGGAREHRYTLLAPPDILYEPELKHIRLEKVGKLRGHAWEQFALPYYARDGLLVNLCNTGPLAKRNQIATIHDTAVFEYPESFTFSFRSAYKVIQGGLGRRAKTILTVSQFSKSQIMRHCGANERKIKVVPLGKEHIGEVQADPGVYAKHGLTPKNYILAVSSRNPYKNFAGLLRAMERLGDRNYEIAIAGASNSKVFGRAELSGSERVKWLGYVSDEELKALFEGAACFVFPSFYEGFGLPPLEAMACGTPILASRAASIPEVCGEACLYFDPHDPDDIARQIGRVMDDPELRTTLRDKGYRRADAFSWDACARETLQLIQEGVR</sequence>
<evidence type="ECO:0000256" key="1">
    <source>
        <dbReference type="ARBA" id="ARBA00022679"/>
    </source>
</evidence>
<dbReference type="PANTHER" id="PTHR46401:SF2">
    <property type="entry name" value="GLYCOSYLTRANSFERASE WBBK-RELATED"/>
    <property type="match status" value="1"/>
</dbReference>
<dbReference type="GO" id="GO:0016757">
    <property type="term" value="F:glycosyltransferase activity"/>
    <property type="evidence" value="ECO:0007669"/>
    <property type="project" value="InterPro"/>
</dbReference>
<evidence type="ECO:0000259" key="3">
    <source>
        <dbReference type="Pfam" id="PF00534"/>
    </source>
</evidence>
<dbReference type="Pfam" id="PF00534">
    <property type="entry name" value="Glycos_transf_1"/>
    <property type="match status" value="1"/>
</dbReference>